<proteinExistence type="predicted"/>
<name>A0A0A9H5N3_ARUDO</name>
<accession>A0A0A9H5N3</accession>
<dbReference type="EMBL" id="GBRH01165371">
    <property type="protein sequence ID" value="JAE32525.1"/>
    <property type="molecule type" value="Transcribed_RNA"/>
</dbReference>
<dbReference type="AlphaFoldDB" id="A0A0A9H5N3"/>
<evidence type="ECO:0000313" key="1">
    <source>
        <dbReference type="EMBL" id="JAE32525.1"/>
    </source>
</evidence>
<reference evidence="1" key="1">
    <citation type="submission" date="2014-09" db="EMBL/GenBank/DDBJ databases">
        <authorList>
            <person name="Magalhaes I.L.F."/>
            <person name="Oliveira U."/>
            <person name="Santos F.R."/>
            <person name="Vidigal T.H.D.A."/>
            <person name="Brescovit A.D."/>
            <person name="Santos A.J."/>
        </authorList>
    </citation>
    <scope>NUCLEOTIDE SEQUENCE</scope>
    <source>
        <tissue evidence="1">Shoot tissue taken approximately 20 cm above the soil surface</tissue>
    </source>
</reference>
<organism evidence="1">
    <name type="scientific">Arundo donax</name>
    <name type="common">Giant reed</name>
    <name type="synonym">Donax arundinaceus</name>
    <dbReference type="NCBI Taxonomy" id="35708"/>
    <lineage>
        <taxon>Eukaryota</taxon>
        <taxon>Viridiplantae</taxon>
        <taxon>Streptophyta</taxon>
        <taxon>Embryophyta</taxon>
        <taxon>Tracheophyta</taxon>
        <taxon>Spermatophyta</taxon>
        <taxon>Magnoliopsida</taxon>
        <taxon>Liliopsida</taxon>
        <taxon>Poales</taxon>
        <taxon>Poaceae</taxon>
        <taxon>PACMAD clade</taxon>
        <taxon>Arundinoideae</taxon>
        <taxon>Arundineae</taxon>
        <taxon>Arundo</taxon>
    </lineage>
</organism>
<sequence>MHSAPRTSQLLLDSLSLNPQSGTLHVLELLHKMDLCIDLTVLCSCSIYRIDALVTFDRLVVTAYRGVTIVPSRGLPRSPAMITAHHRQQPSHVKTSAVCTNKQFSF</sequence>
<reference evidence="1" key="2">
    <citation type="journal article" date="2015" name="Data Brief">
        <title>Shoot transcriptome of the giant reed, Arundo donax.</title>
        <authorList>
            <person name="Barrero R.A."/>
            <person name="Guerrero F.D."/>
            <person name="Moolhuijzen P."/>
            <person name="Goolsby J.A."/>
            <person name="Tidwell J."/>
            <person name="Bellgard S.E."/>
            <person name="Bellgard M.I."/>
        </authorList>
    </citation>
    <scope>NUCLEOTIDE SEQUENCE</scope>
    <source>
        <tissue evidence="1">Shoot tissue taken approximately 20 cm above the soil surface</tissue>
    </source>
</reference>
<protein>
    <submittedName>
        <fullName evidence="1">Uncharacterized protein</fullName>
    </submittedName>
</protein>